<organism evidence="6">
    <name type="scientific">Heterosigma akashiwo</name>
    <name type="common">Chromophytic alga</name>
    <name type="synonym">Heterosigma carterae</name>
    <dbReference type="NCBI Taxonomy" id="2829"/>
    <lineage>
        <taxon>Eukaryota</taxon>
        <taxon>Sar</taxon>
        <taxon>Stramenopiles</taxon>
        <taxon>Ochrophyta</taxon>
        <taxon>Raphidophyceae</taxon>
        <taxon>Chattonellales</taxon>
        <taxon>Chattonellaceae</taxon>
        <taxon>Heterosigma</taxon>
    </lineage>
</organism>
<evidence type="ECO:0000256" key="5">
    <source>
        <dbReference type="SAM" id="Phobius"/>
    </source>
</evidence>
<name>A0A7S3USN4_HETAK</name>
<feature type="transmembrane region" description="Helical" evidence="5">
    <location>
        <begin position="141"/>
        <end position="167"/>
    </location>
</feature>
<protein>
    <submittedName>
        <fullName evidence="6">Uncharacterized protein</fullName>
    </submittedName>
</protein>
<dbReference type="PANTHER" id="PTHR13285">
    <property type="entry name" value="ACYLTRANSFERASE"/>
    <property type="match status" value="1"/>
</dbReference>
<evidence type="ECO:0000256" key="4">
    <source>
        <dbReference type="ARBA" id="ARBA00023136"/>
    </source>
</evidence>
<evidence type="ECO:0000256" key="2">
    <source>
        <dbReference type="ARBA" id="ARBA00022692"/>
    </source>
</evidence>
<accession>A0A7S3USN4</accession>
<dbReference type="Pfam" id="PF03062">
    <property type="entry name" value="MBOAT"/>
    <property type="match status" value="1"/>
</dbReference>
<dbReference type="InterPro" id="IPR051085">
    <property type="entry name" value="MB_O-acyltransferase"/>
</dbReference>
<dbReference type="EMBL" id="HBIU01003886">
    <property type="protein sequence ID" value="CAE0622735.1"/>
    <property type="molecule type" value="Transcribed_RNA"/>
</dbReference>
<comment type="subcellular location">
    <subcellularLocation>
        <location evidence="1">Membrane</location>
        <topology evidence="1">Multi-pass membrane protein</topology>
    </subcellularLocation>
</comment>
<feature type="transmembrane region" description="Helical" evidence="5">
    <location>
        <begin position="179"/>
        <end position="200"/>
    </location>
</feature>
<feature type="transmembrane region" description="Helical" evidence="5">
    <location>
        <begin position="107"/>
        <end position="129"/>
    </location>
</feature>
<dbReference type="GO" id="GO:0016020">
    <property type="term" value="C:membrane"/>
    <property type="evidence" value="ECO:0007669"/>
    <property type="project" value="UniProtKB-SubCell"/>
</dbReference>
<dbReference type="AlphaFoldDB" id="A0A7S3USN4"/>
<evidence type="ECO:0000256" key="1">
    <source>
        <dbReference type="ARBA" id="ARBA00004141"/>
    </source>
</evidence>
<keyword evidence="4 5" id="KW-0472">Membrane</keyword>
<dbReference type="GO" id="GO:0005783">
    <property type="term" value="C:endoplasmic reticulum"/>
    <property type="evidence" value="ECO:0007669"/>
    <property type="project" value="TreeGrafter"/>
</dbReference>
<evidence type="ECO:0000313" key="6">
    <source>
        <dbReference type="EMBL" id="CAE0622735.1"/>
    </source>
</evidence>
<dbReference type="InterPro" id="IPR004299">
    <property type="entry name" value="MBOAT_fam"/>
</dbReference>
<keyword evidence="3 5" id="KW-1133">Transmembrane helix</keyword>
<reference evidence="6" key="1">
    <citation type="submission" date="2021-01" db="EMBL/GenBank/DDBJ databases">
        <authorList>
            <person name="Corre E."/>
            <person name="Pelletier E."/>
            <person name="Niang G."/>
            <person name="Scheremetjew M."/>
            <person name="Finn R."/>
            <person name="Kale V."/>
            <person name="Holt S."/>
            <person name="Cochrane G."/>
            <person name="Meng A."/>
            <person name="Brown T."/>
            <person name="Cohen L."/>
        </authorList>
    </citation>
    <scope>NUCLEOTIDE SEQUENCE</scope>
    <source>
        <strain evidence="6">CCMP3107</strain>
    </source>
</reference>
<gene>
    <name evidence="6" type="ORF">HAKA00212_LOCUS1398</name>
</gene>
<dbReference type="PANTHER" id="PTHR13285:SF18">
    <property type="entry name" value="PROTEIN-CYSTEINE N-PALMITOYLTRANSFERASE RASP"/>
    <property type="match status" value="1"/>
</dbReference>
<evidence type="ECO:0000256" key="3">
    <source>
        <dbReference type="ARBA" id="ARBA00022989"/>
    </source>
</evidence>
<dbReference type="GO" id="GO:0016746">
    <property type="term" value="F:acyltransferase activity"/>
    <property type="evidence" value="ECO:0007669"/>
    <property type="project" value="TreeGrafter"/>
</dbReference>
<keyword evidence="2 5" id="KW-0812">Transmembrane</keyword>
<sequence>MAGRMPPWRVGEYLYMTITMIWLKFLVIWRIARAWALLEGIVPPENMTRCISNTYSLTVFWRGWHASFNQWLVRYLYVPLGGGQRRVLNGLLTFLFVAYWHDLEWKLLVWGLLNGGFLATEAAAAAFYRSERWQWFIKKPYFSHLAAFCIGVYLILVIIGNLVGYHVGVNGSVDIVKQLFFSVAGWAFLGVASAVVGAVVRLMFFLEDLKAAWGGGKTC</sequence>
<feature type="transmembrane region" description="Helical" evidence="5">
    <location>
        <begin position="13"/>
        <end position="32"/>
    </location>
</feature>
<proteinExistence type="predicted"/>